<comment type="cofactor">
    <cofactor evidence="1">
        <name>heme</name>
        <dbReference type="ChEBI" id="CHEBI:30413"/>
    </cofactor>
    <text evidence="1">Binds 1 heme group per subunit.</text>
</comment>
<dbReference type="AlphaFoldDB" id="A0A7R9FVR4"/>
<comment type="function">
    <text evidence="1">Heme-dependent dioxygenase that catalyzes the oxidative cleavage of the L-tryptophan (L-Trp) pyrrole ring and converts L-tryptophan to N-formyl-L-kynurenine. Catalyzes the oxidative cleavage of the indole moiety.</text>
</comment>
<dbReference type="GO" id="GO:0006727">
    <property type="term" value="P:ommochrome biosynthetic process"/>
    <property type="evidence" value="ECO:0007669"/>
    <property type="project" value="UniProtKB-UniRule"/>
</dbReference>
<proteinExistence type="inferred from homology"/>
<gene>
    <name evidence="2" type="ORF">TSIB3V08_LOCUS782</name>
</gene>
<reference evidence="2" key="1">
    <citation type="submission" date="2020-11" db="EMBL/GenBank/DDBJ databases">
        <authorList>
            <person name="Tran Van P."/>
        </authorList>
    </citation>
    <scope>NUCLEOTIDE SEQUENCE</scope>
</reference>
<comment type="caution">
    <text evidence="1">Lacks conserved residue(s) required for the propagation of feature annotation.</text>
</comment>
<evidence type="ECO:0000256" key="1">
    <source>
        <dbReference type="HAMAP-Rule" id="MF_03020"/>
    </source>
</evidence>
<keyword evidence="1" id="KW-0408">Iron</keyword>
<comment type="pathway">
    <text evidence="1">Pigment biosynthesis; ommochrome biosynthesis.</text>
</comment>
<keyword evidence="1" id="KW-0823">Tryptophan catabolism</keyword>
<dbReference type="Gene3D" id="1.10.287.3810">
    <property type="match status" value="1"/>
</dbReference>
<sequence>MYLGDVSQEGDQLDSQSGMLYAEYLQLDKVLSAQRMLSSQSKRTVHDEHLFIITHQAYELWFKQIIYELDYVRDKFNSQKIVKLNSYLFFVIMNESVVLCQLLVDQVMILETMTPLDFMDFRDYLSPASGFQSLQFRLLENKLGVKQEHRVKYNQQYTRVFGNDAEAIRAIERSEEEPSLAQLVQQWLERTPGLEAEGFNFWGKYHRAVQVLLREHRRLAEEEVTEAKRQHKLFDLEKRKEVFDSIFDPSVHTALVSRGERRFSHKALQGAIMITFYRDEPRFSQPHQLLMLLMDIDSLITKWRYNHVIMVQRMIGSAQLGTGGSSGYQYLRSTLSDRYKVFLDLFNLSTFLIPRDYIPPLSRHMKSTLSMSRDNAFGINNDEEISATSDGSLEESM</sequence>
<dbReference type="EC" id="1.13.11.11" evidence="1"/>
<dbReference type="Gene3D" id="1.20.58.480">
    <property type="match status" value="1"/>
</dbReference>
<comment type="pathway">
    <text evidence="1">Amino-acid degradation; L-tryptophan degradation via kynurenine pathway; L-kynurenine from L-tryptophan: step 1/2.</text>
</comment>
<name>A0A7R9FVR4_TIMSH</name>
<dbReference type="GO" id="GO:0019442">
    <property type="term" value="P:L-tryptophan catabolic process to acetyl-CoA"/>
    <property type="evidence" value="ECO:0007669"/>
    <property type="project" value="TreeGrafter"/>
</dbReference>
<protein>
    <recommendedName>
        <fullName evidence="1">Tryptophan 2,3-dioxygenase</fullName>
        <shortName evidence="1">TDO</shortName>
        <ecNumber evidence="1">1.13.11.11</ecNumber>
    </recommendedName>
    <alternativeName>
        <fullName evidence="1">Tryptamin 2,3-dioxygenase</fullName>
    </alternativeName>
    <alternativeName>
        <fullName evidence="1">Tryptophan oxygenase</fullName>
        <shortName evidence="1">TO</shortName>
        <shortName evidence="1">TRPO</shortName>
    </alternativeName>
    <alternativeName>
        <fullName evidence="1">Tryptophan pyrrolase</fullName>
    </alternativeName>
    <alternativeName>
        <fullName evidence="1">Tryptophanase</fullName>
    </alternativeName>
</protein>
<comment type="catalytic activity">
    <reaction evidence="1">
        <text>L-tryptophan + O2 = N-formyl-L-kynurenine</text>
        <dbReference type="Rhea" id="RHEA:24536"/>
        <dbReference type="ChEBI" id="CHEBI:15379"/>
        <dbReference type="ChEBI" id="CHEBI:57912"/>
        <dbReference type="ChEBI" id="CHEBI:58629"/>
        <dbReference type="EC" id="1.13.11.11"/>
    </reaction>
</comment>
<keyword evidence="1" id="KW-0479">Metal-binding</keyword>
<evidence type="ECO:0000313" key="2">
    <source>
        <dbReference type="EMBL" id="CAD7256502.1"/>
    </source>
</evidence>
<comment type="similarity">
    <text evidence="1">Belongs to the tryptophan 2,3-dioxygenase family.</text>
</comment>
<dbReference type="GO" id="GO:0004833">
    <property type="term" value="F:L-tryptophan 2,3-dioxygenase activity"/>
    <property type="evidence" value="ECO:0007669"/>
    <property type="project" value="UniProtKB-UniRule"/>
</dbReference>
<keyword evidence="1" id="KW-0349">Heme</keyword>
<dbReference type="SUPFAM" id="SSF140959">
    <property type="entry name" value="Indolic compounds 2,3-dioxygenase-like"/>
    <property type="match status" value="1"/>
</dbReference>
<dbReference type="UniPathway" id="UPA00271"/>
<dbReference type="GO" id="GO:0020037">
    <property type="term" value="F:heme binding"/>
    <property type="evidence" value="ECO:0007669"/>
    <property type="project" value="UniProtKB-UniRule"/>
</dbReference>
<dbReference type="GO" id="GO:0046872">
    <property type="term" value="F:metal ion binding"/>
    <property type="evidence" value="ECO:0007669"/>
    <property type="project" value="UniProtKB-KW"/>
</dbReference>
<dbReference type="EMBL" id="OC000198">
    <property type="protein sequence ID" value="CAD7256502.1"/>
    <property type="molecule type" value="Genomic_DNA"/>
</dbReference>
<dbReference type="Pfam" id="PF03301">
    <property type="entry name" value="Trp_dioxygenase"/>
    <property type="match status" value="1"/>
</dbReference>
<dbReference type="InterPro" id="IPR004981">
    <property type="entry name" value="Trp_2_3_dOase"/>
</dbReference>
<dbReference type="InterPro" id="IPR037217">
    <property type="entry name" value="Trp/Indoleamine_2_3_dOase-like"/>
</dbReference>
<organism evidence="2">
    <name type="scientific">Timema shepardi</name>
    <name type="common">Walking stick</name>
    <dbReference type="NCBI Taxonomy" id="629360"/>
    <lineage>
        <taxon>Eukaryota</taxon>
        <taxon>Metazoa</taxon>
        <taxon>Ecdysozoa</taxon>
        <taxon>Arthropoda</taxon>
        <taxon>Hexapoda</taxon>
        <taxon>Insecta</taxon>
        <taxon>Pterygota</taxon>
        <taxon>Neoptera</taxon>
        <taxon>Polyneoptera</taxon>
        <taxon>Phasmatodea</taxon>
        <taxon>Timematodea</taxon>
        <taxon>Timematoidea</taxon>
        <taxon>Timematidae</taxon>
        <taxon>Timema</taxon>
    </lineage>
</organism>
<keyword evidence="1" id="KW-0560">Oxidoreductase</keyword>
<dbReference type="UniPathway" id="UPA00333">
    <property type="reaction ID" value="UER00453"/>
</dbReference>
<dbReference type="HAMAP" id="MF_01972">
    <property type="entry name" value="T23O"/>
    <property type="match status" value="1"/>
</dbReference>
<dbReference type="GO" id="GO:0019441">
    <property type="term" value="P:L-tryptophan catabolic process to kynurenine"/>
    <property type="evidence" value="ECO:0007669"/>
    <property type="project" value="UniProtKB-UniRule"/>
</dbReference>
<comment type="subunit">
    <text evidence="1">Homotetramer. Dimer of dimers.</text>
</comment>
<dbReference type="PANTHER" id="PTHR10138">
    <property type="entry name" value="TRYPTOPHAN 2,3-DIOXYGENASE"/>
    <property type="match status" value="1"/>
</dbReference>
<accession>A0A7R9FVR4</accession>
<keyword evidence="1" id="KW-0223">Dioxygenase</keyword>
<dbReference type="PANTHER" id="PTHR10138:SF0">
    <property type="entry name" value="TRYPTOPHAN 2,3-DIOXYGENASE"/>
    <property type="match status" value="1"/>
</dbReference>